<evidence type="ECO:0000313" key="8">
    <source>
        <dbReference type="EMBL" id="XDK32106.1"/>
    </source>
</evidence>
<feature type="active site" description="O-(5'-phospho-DNA)-serine intermediate" evidence="4 5">
    <location>
        <position position="27"/>
    </location>
</feature>
<dbReference type="SUPFAM" id="SSF53041">
    <property type="entry name" value="Resolvase-like"/>
    <property type="match status" value="1"/>
</dbReference>
<proteinExistence type="predicted"/>
<dbReference type="InterPro" id="IPR006118">
    <property type="entry name" value="Recombinase_CS"/>
</dbReference>
<evidence type="ECO:0000256" key="1">
    <source>
        <dbReference type="ARBA" id="ARBA00022908"/>
    </source>
</evidence>
<keyword evidence="3" id="KW-0233">DNA recombination</keyword>
<evidence type="ECO:0000256" key="5">
    <source>
        <dbReference type="PROSITE-ProRule" id="PRU10137"/>
    </source>
</evidence>
<dbReference type="PROSITE" id="PS51737">
    <property type="entry name" value="RECOMBINASE_DNA_BIND"/>
    <property type="match status" value="1"/>
</dbReference>
<organism evidence="8">
    <name type="scientific">Ornithinibacillus sp. 4-3</name>
    <dbReference type="NCBI Taxonomy" id="3231488"/>
    <lineage>
        <taxon>Bacteria</taxon>
        <taxon>Bacillati</taxon>
        <taxon>Bacillota</taxon>
        <taxon>Bacilli</taxon>
        <taxon>Bacillales</taxon>
        <taxon>Bacillaceae</taxon>
        <taxon>Ornithinibacillus</taxon>
    </lineage>
</organism>
<dbReference type="InterPro" id="IPR036162">
    <property type="entry name" value="Resolvase-like_N_sf"/>
</dbReference>
<feature type="domain" description="Recombinase" evidence="7">
    <location>
        <begin position="174"/>
        <end position="304"/>
    </location>
</feature>
<evidence type="ECO:0000259" key="7">
    <source>
        <dbReference type="PROSITE" id="PS51737"/>
    </source>
</evidence>
<dbReference type="Pfam" id="PF00239">
    <property type="entry name" value="Resolvase"/>
    <property type="match status" value="1"/>
</dbReference>
<reference evidence="8" key="1">
    <citation type="submission" date="2024-07" db="EMBL/GenBank/DDBJ databases">
        <title>Halotolerant mesophilic bacterium Ornithinibacillus sp. 4-3, sp. nov., isolated from soil.</title>
        <authorList>
            <person name="Sidarenka A.V."/>
            <person name="Guliayeva D.E."/>
            <person name="Leanovich S.I."/>
            <person name="Hileuskaya K.S."/>
            <person name="Akhremchuk A.E."/>
            <person name="Sikolenko M.A."/>
            <person name="Valentovich L.N."/>
        </authorList>
    </citation>
    <scope>NUCLEOTIDE SEQUENCE</scope>
    <source>
        <strain evidence="8">4-3</strain>
    </source>
</reference>
<protein>
    <submittedName>
        <fullName evidence="8">Recombinase family protein</fullName>
    </submittedName>
</protein>
<feature type="domain" description="Resolvase/invertase-type recombinase catalytic" evidence="6">
    <location>
        <begin position="19"/>
        <end position="167"/>
    </location>
</feature>
<evidence type="ECO:0000256" key="2">
    <source>
        <dbReference type="ARBA" id="ARBA00023125"/>
    </source>
</evidence>
<dbReference type="PANTHER" id="PTHR30461:SF23">
    <property type="entry name" value="DNA RECOMBINASE-RELATED"/>
    <property type="match status" value="1"/>
</dbReference>
<sequence>MQGIIRKSDQASHQAQVKRVALYARVSTVEQAEEGYSIDEQLNLLREWCDHHGHIIHKEYVDRGISGKNISGRPAIQQLLHDAPQGKFDIVLVWKMNRLSRKSVDLLTIVDQLQKRNIGFRSYTEQYETETPSGVLQFQMMAAIAEFERANIAENVKMGMIARAKEGLWNGGQVLGYNTVKERSNNRKGEVSKLYINEEEAIIIRKIFDMYVNGHGYKAISNHLNKQGFKTKKNNPFSINGVKTILSNPVYAGYIRYNVRRDWSEKRRNNINPDPIIVPGQHEPIISLEVWEQAKATMKKRSRKPNRVHDGEFPLTGLLRCPVCDAGMVIGRTTNRLKDGTKRVLEYYVCGAWKNKGTAVCRSNGVRTDYADKYVLEKLTNLAENDILIKQIVDNINEKNKNNVAPLQQEFELIKKSLNDLKQKKDKYLQLYVEEIISKVDLTNQLTEIEQKEAQLKERLQPVEGRLTIDNIPKVEYKTVKQVMKNFSKAYKEALTREQRKALLHALIHKITISEDRKIDTIQIQLNREVTHYFNQKEGADSSIQDDPAPFFNVLLDL</sequence>
<dbReference type="AlphaFoldDB" id="A0AB39HQ01"/>
<dbReference type="PROSITE" id="PS00397">
    <property type="entry name" value="RECOMBINASES_1"/>
    <property type="match status" value="1"/>
</dbReference>
<dbReference type="Gene3D" id="3.40.50.1390">
    <property type="entry name" value="Resolvase, N-terminal catalytic domain"/>
    <property type="match status" value="1"/>
</dbReference>
<dbReference type="InterPro" id="IPR038109">
    <property type="entry name" value="DNA_bind_recomb_sf"/>
</dbReference>
<dbReference type="PROSITE" id="PS51736">
    <property type="entry name" value="RECOMBINASES_3"/>
    <property type="match status" value="1"/>
</dbReference>
<dbReference type="RefSeq" id="WP_368652827.1">
    <property type="nucleotide sequence ID" value="NZ_CP162599.1"/>
</dbReference>
<name>A0AB39HQ01_9BACI</name>
<dbReference type="GO" id="GO:0003677">
    <property type="term" value="F:DNA binding"/>
    <property type="evidence" value="ECO:0007669"/>
    <property type="project" value="UniProtKB-KW"/>
</dbReference>
<dbReference type="InterPro" id="IPR006119">
    <property type="entry name" value="Resolv_N"/>
</dbReference>
<dbReference type="CDD" id="cd00338">
    <property type="entry name" value="Ser_Recombinase"/>
    <property type="match status" value="1"/>
</dbReference>
<evidence type="ECO:0000256" key="3">
    <source>
        <dbReference type="ARBA" id="ARBA00023172"/>
    </source>
</evidence>
<evidence type="ECO:0000256" key="4">
    <source>
        <dbReference type="PIRSR" id="PIRSR606118-50"/>
    </source>
</evidence>
<dbReference type="InterPro" id="IPR025827">
    <property type="entry name" value="Zn_ribbon_recom_dom"/>
</dbReference>
<gene>
    <name evidence="8" type="ORF">AB4Y30_13960</name>
</gene>
<accession>A0AB39HQ01</accession>
<keyword evidence="1" id="KW-0229">DNA integration</keyword>
<dbReference type="InterPro" id="IPR050639">
    <property type="entry name" value="SSR_resolvase"/>
</dbReference>
<evidence type="ECO:0000259" key="6">
    <source>
        <dbReference type="PROSITE" id="PS51736"/>
    </source>
</evidence>
<dbReference type="Pfam" id="PF13408">
    <property type="entry name" value="Zn_ribbon_recom"/>
    <property type="match status" value="1"/>
</dbReference>
<dbReference type="Gene3D" id="3.90.1750.20">
    <property type="entry name" value="Putative Large Serine Recombinase, Chain B, Domain 2"/>
    <property type="match status" value="1"/>
</dbReference>
<dbReference type="InterPro" id="IPR011109">
    <property type="entry name" value="DNA_bind_recombinase_dom"/>
</dbReference>
<dbReference type="EMBL" id="CP162599">
    <property type="protein sequence ID" value="XDK32106.1"/>
    <property type="molecule type" value="Genomic_DNA"/>
</dbReference>
<dbReference type="GO" id="GO:0000150">
    <property type="term" value="F:DNA strand exchange activity"/>
    <property type="evidence" value="ECO:0007669"/>
    <property type="project" value="InterPro"/>
</dbReference>
<dbReference type="Pfam" id="PF07508">
    <property type="entry name" value="Recombinase"/>
    <property type="match status" value="1"/>
</dbReference>
<dbReference type="GO" id="GO:0015074">
    <property type="term" value="P:DNA integration"/>
    <property type="evidence" value="ECO:0007669"/>
    <property type="project" value="UniProtKB-KW"/>
</dbReference>
<dbReference type="SMART" id="SM00857">
    <property type="entry name" value="Resolvase"/>
    <property type="match status" value="1"/>
</dbReference>
<dbReference type="PANTHER" id="PTHR30461">
    <property type="entry name" value="DNA-INVERTASE FROM LAMBDOID PROPHAGE"/>
    <property type="match status" value="1"/>
</dbReference>
<keyword evidence="2" id="KW-0238">DNA-binding</keyword>